<keyword evidence="4" id="KW-0479">Metal-binding</keyword>
<accession>A0A2G9NMI7</accession>
<keyword evidence="6" id="KW-0067">ATP-binding</keyword>
<keyword evidence="13" id="KW-1185">Reference proteome</keyword>
<dbReference type="GO" id="GO:0016887">
    <property type="term" value="F:ATP hydrolysis activity"/>
    <property type="evidence" value="ECO:0007669"/>
    <property type="project" value="InterPro"/>
</dbReference>
<dbReference type="GO" id="GO:0031902">
    <property type="term" value="C:late endosome membrane"/>
    <property type="evidence" value="ECO:0007669"/>
    <property type="project" value="TreeGrafter"/>
</dbReference>
<evidence type="ECO:0000256" key="1">
    <source>
        <dbReference type="ARBA" id="ARBA00004141"/>
    </source>
</evidence>
<comment type="subcellular location">
    <subcellularLocation>
        <location evidence="1">Membrane</location>
        <topology evidence="1">Multi-pass membrane protein</topology>
    </subcellularLocation>
</comment>
<dbReference type="Pfam" id="PF13246">
    <property type="entry name" value="Cation_ATPase"/>
    <property type="match status" value="1"/>
</dbReference>
<evidence type="ECO:0000256" key="9">
    <source>
        <dbReference type="ARBA" id="ARBA00022989"/>
    </source>
</evidence>
<dbReference type="InterPro" id="IPR001757">
    <property type="entry name" value="P_typ_ATPase"/>
</dbReference>
<proteinExistence type="inferred from homology"/>
<keyword evidence="3 11" id="KW-0812">Transmembrane</keyword>
<dbReference type="InterPro" id="IPR023298">
    <property type="entry name" value="ATPase_P-typ_TM_dom_sf"/>
</dbReference>
<feature type="transmembrane region" description="Helical" evidence="11">
    <location>
        <begin position="46"/>
        <end position="70"/>
    </location>
</feature>
<evidence type="ECO:0000256" key="5">
    <source>
        <dbReference type="ARBA" id="ARBA00022741"/>
    </source>
</evidence>
<evidence type="ECO:0000256" key="4">
    <source>
        <dbReference type="ARBA" id="ARBA00022723"/>
    </source>
</evidence>
<dbReference type="GO" id="GO:0140358">
    <property type="term" value="F:P-type transmembrane transporter activity"/>
    <property type="evidence" value="ECO:0007669"/>
    <property type="project" value="InterPro"/>
</dbReference>
<dbReference type="FunFam" id="1.20.1110.10:FF:000023">
    <property type="entry name" value="Cation-transporting ATPase"/>
    <property type="match status" value="1"/>
</dbReference>
<dbReference type="SUPFAM" id="SSF81660">
    <property type="entry name" value="Metal cation-transporting ATPase, ATP-binding domain N"/>
    <property type="match status" value="1"/>
</dbReference>
<gene>
    <name evidence="12" type="ORF">AB205_0172530</name>
</gene>
<dbReference type="NCBIfam" id="TIGR01494">
    <property type="entry name" value="ATPase_P-type"/>
    <property type="match status" value="1"/>
</dbReference>
<dbReference type="Gene3D" id="3.40.50.1000">
    <property type="entry name" value="HAD superfamily/HAD-like"/>
    <property type="match status" value="1"/>
</dbReference>
<evidence type="ECO:0000256" key="11">
    <source>
        <dbReference type="SAM" id="Phobius"/>
    </source>
</evidence>
<evidence type="ECO:0000256" key="6">
    <source>
        <dbReference type="ARBA" id="ARBA00022840"/>
    </source>
</evidence>
<dbReference type="Gene3D" id="3.40.1110.10">
    <property type="entry name" value="Calcium-transporting ATPase, cytoplasmic domain N"/>
    <property type="match status" value="1"/>
</dbReference>
<dbReference type="EMBL" id="KV923583">
    <property type="protein sequence ID" value="PIN91810.1"/>
    <property type="molecule type" value="Genomic_DNA"/>
</dbReference>
<dbReference type="Proteomes" id="UP000228934">
    <property type="component" value="Unassembled WGS sequence"/>
</dbReference>
<evidence type="ECO:0008006" key="14">
    <source>
        <dbReference type="Google" id="ProtNLM"/>
    </source>
</evidence>
<dbReference type="GO" id="GO:0005524">
    <property type="term" value="F:ATP binding"/>
    <property type="evidence" value="ECO:0007669"/>
    <property type="project" value="UniProtKB-KW"/>
</dbReference>
<evidence type="ECO:0000256" key="8">
    <source>
        <dbReference type="ARBA" id="ARBA00022967"/>
    </source>
</evidence>
<dbReference type="InterPro" id="IPR018303">
    <property type="entry name" value="ATPase_P-typ_P_site"/>
</dbReference>
<evidence type="ECO:0000256" key="3">
    <source>
        <dbReference type="ARBA" id="ARBA00022692"/>
    </source>
</evidence>
<keyword evidence="5" id="KW-0547">Nucleotide-binding</keyword>
<keyword evidence="10 11" id="KW-0472">Membrane</keyword>
<dbReference type="GO" id="GO:0019829">
    <property type="term" value="F:ATPase-coupled monoatomic cation transmembrane transporter activity"/>
    <property type="evidence" value="ECO:0007669"/>
    <property type="project" value="TreeGrafter"/>
</dbReference>
<dbReference type="OrthoDB" id="48943at2759"/>
<dbReference type="GO" id="GO:0015203">
    <property type="term" value="F:polyamine transmembrane transporter activity"/>
    <property type="evidence" value="ECO:0007669"/>
    <property type="project" value="TreeGrafter"/>
</dbReference>
<keyword evidence="8" id="KW-1278">Translocase</keyword>
<organism evidence="12 13">
    <name type="scientific">Aquarana catesbeiana</name>
    <name type="common">American bullfrog</name>
    <name type="synonym">Rana catesbeiana</name>
    <dbReference type="NCBI Taxonomy" id="8400"/>
    <lineage>
        <taxon>Eukaryota</taxon>
        <taxon>Metazoa</taxon>
        <taxon>Chordata</taxon>
        <taxon>Craniata</taxon>
        <taxon>Vertebrata</taxon>
        <taxon>Euteleostomi</taxon>
        <taxon>Amphibia</taxon>
        <taxon>Batrachia</taxon>
        <taxon>Anura</taxon>
        <taxon>Neobatrachia</taxon>
        <taxon>Ranoidea</taxon>
        <taxon>Ranidae</taxon>
        <taxon>Aquarana</taxon>
    </lineage>
</organism>
<dbReference type="GO" id="GO:0006874">
    <property type="term" value="P:intracellular calcium ion homeostasis"/>
    <property type="evidence" value="ECO:0007669"/>
    <property type="project" value="TreeGrafter"/>
</dbReference>
<dbReference type="PANTHER" id="PTHR45630">
    <property type="entry name" value="CATION-TRANSPORTING ATPASE-RELATED"/>
    <property type="match status" value="1"/>
</dbReference>
<dbReference type="InterPro" id="IPR023299">
    <property type="entry name" value="ATPase_P-typ_cyto_dom_N"/>
</dbReference>
<dbReference type="SUPFAM" id="SSF81665">
    <property type="entry name" value="Calcium ATPase, transmembrane domain M"/>
    <property type="match status" value="1"/>
</dbReference>
<dbReference type="Gene3D" id="1.20.1110.10">
    <property type="entry name" value="Calcium-transporting ATPase, transmembrane domain"/>
    <property type="match status" value="1"/>
</dbReference>
<dbReference type="InterPro" id="IPR023214">
    <property type="entry name" value="HAD_sf"/>
</dbReference>
<evidence type="ECO:0000256" key="10">
    <source>
        <dbReference type="ARBA" id="ARBA00023136"/>
    </source>
</evidence>
<dbReference type="GO" id="GO:0046872">
    <property type="term" value="F:metal ion binding"/>
    <property type="evidence" value="ECO:0007669"/>
    <property type="project" value="UniProtKB-KW"/>
</dbReference>
<evidence type="ECO:0000313" key="12">
    <source>
        <dbReference type="EMBL" id="PIN91810.1"/>
    </source>
</evidence>
<dbReference type="PROSITE" id="PS00154">
    <property type="entry name" value="ATPASE_E1_E2"/>
    <property type="match status" value="1"/>
</dbReference>
<reference evidence="13" key="1">
    <citation type="journal article" date="2017" name="Nat. Commun.">
        <title>The North American bullfrog draft genome provides insight into hormonal regulation of long noncoding RNA.</title>
        <authorList>
            <person name="Hammond S.A."/>
            <person name="Warren R.L."/>
            <person name="Vandervalk B.P."/>
            <person name="Kucuk E."/>
            <person name="Khan H."/>
            <person name="Gibb E.A."/>
            <person name="Pandoh P."/>
            <person name="Kirk H."/>
            <person name="Zhao Y."/>
            <person name="Jones M."/>
            <person name="Mungall A.J."/>
            <person name="Coope R."/>
            <person name="Pleasance S."/>
            <person name="Moore R.A."/>
            <person name="Holt R.A."/>
            <person name="Round J.M."/>
            <person name="Ohora S."/>
            <person name="Walle B.V."/>
            <person name="Veldhoen N."/>
            <person name="Helbing C.C."/>
            <person name="Birol I."/>
        </authorList>
    </citation>
    <scope>NUCLEOTIDE SEQUENCE [LARGE SCALE GENOMIC DNA]</scope>
</reference>
<feature type="transmembrane region" description="Helical" evidence="11">
    <location>
        <begin position="82"/>
        <end position="105"/>
    </location>
</feature>
<evidence type="ECO:0000256" key="7">
    <source>
        <dbReference type="ARBA" id="ARBA00022842"/>
    </source>
</evidence>
<dbReference type="InterPro" id="IPR006544">
    <property type="entry name" value="P-type_TPase_V"/>
</dbReference>
<comment type="similarity">
    <text evidence="2">Belongs to the cation transport ATPase (P-type) (TC 3.A.3) family. Type V subfamily.</text>
</comment>
<sequence>MNDSVACLSLLTHTVLSYPGFNTAKGDMVRSILYPKPMNFKLYRDAFRFLMCLVSIAIIGFIYSVVVFAVKGGSARDIVVKSLVAVTVAIPPVLPAAVATGIMYAQKRLKKKKIFCISPQRINVCGRINLVCFDKTGTLTEDGLDLWGVVPCSESRSEPWGKLNMLSLLPVDGLTILQQFPFSSSLQRMSVVSQVIESGEHLVFLKGAPEMVIRFCHPESVPEDFYDELQQYTLQGFRVIGLAYKKIRQTKDLSTESYTR</sequence>
<name>A0A2G9NMI7_AQUCT</name>
<dbReference type="AlphaFoldDB" id="A0A2G9NMI7"/>
<keyword evidence="7" id="KW-0460">Magnesium</keyword>
<keyword evidence="9 11" id="KW-1133">Transmembrane helix</keyword>
<evidence type="ECO:0000256" key="2">
    <source>
        <dbReference type="ARBA" id="ARBA00006000"/>
    </source>
</evidence>
<protein>
    <recommendedName>
        <fullName evidence="14">Cation-transporting P-type ATPase N-terminal domain-containing protein</fullName>
    </recommendedName>
</protein>
<evidence type="ECO:0000313" key="13">
    <source>
        <dbReference type="Proteomes" id="UP000228934"/>
    </source>
</evidence>
<dbReference type="PANTHER" id="PTHR45630:SF19">
    <property type="entry name" value="CATION-TRANSPORTING ATPASE"/>
    <property type="match status" value="1"/>
</dbReference>